<name>A0ABU1IWA9_9BACL</name>
<dbReference type="InterPro" id="IPR045390">
    <property type="entry name" value="ABC-3C_MC3"/>
</dbReference>
<protein>
    <recommendedName>
        <fullName evidence="3">IDEAL domain-containing protein</fullName>
    </recommendedName>
</protein>
<dbReference type="Proteomes" id="UP001185028">
    <property type="component" value="Unassembled WGS sequence"/>
</dbReference>
<evidence type="ECO:0008006" key="3">
    <source>
        <dbReference type="Google" id="ProtNLM"/>
    </source>
</evidence>
<dbReference type="EMBL" id="JAVDQH010000003">
    <property type="protein sequence ID" value="MDR6242962.1"/>
    <property type="molecule type" value="Genomic_DNA"/>
</dbReference>
<keyword evidence="2" id="KW-1185">Reference proteome</keyword>
<evidence type="ECO:0000313" key="2">
    <source>
        <dbReference type="Proteomes" id="UP001185028"/>
    </source>
</evidence>
<accession>A0ABU1IWA9</accession>
<sequence>MINDFFYKYNEKKEIYNNEVFAALVIYNVIKKMNTIELTKALLIMPFISHKQTMKFLKNENTRINGIEEFIVKKPRFFLNFNDRYYSLLTVSLNSIMLLAELEVVSIENDWLLVNEMKPMDITLENCGERIFDVTKAIDKLSKLLNEKKENLYLQLRVEL</sequence>
<proteinExistence type="predicted"/>
<gene>
    <name evidence="1" type="ORF">JOC58_000847</name>
</gene>
<comment type="caution">
    <text evidence="1">The sequence shown here is derived from an EMBL/GenBank/DDBJ whole genome shotgun (WGS) entry which is preliminary data.</text>
</comment>
<dbReference type="RefSeq" id="WP_188775560.1">
    <property type="nucleotide sequence ID" value="NZ_BMMB01000004.1"/>
</dbReference>
<evidence type="ECO:0000313" key="1">
    <source>
        <dbReference type="EMBL" id="MDR6242962.1"/>
    </source>
</evidence>
<dbReference type="Pfam" id="PF20131">
    <property type="entry name" value="MC3"/>
    <property type="match status" value="1"/>
</dbReference>
<organism evidence="1 2">
    <name type="scientific">Paenibacillus hunanensis</name>
    <dbReference type="NCBI Taxonomy" id="539262"/>
    <lineage>
        <taxon>Bacteria</taxon>
        <taxon>Bacillati</taxon>
        <taxon>Bacillota</taxon>
        <taxon>Bacilli</taxon>
        <taxon>Bacillales</taxon>
        <taxon>Paenibacillaceae</taxon>
        <taxon>Paenibacillus</taxon>
    </lineage>
</organism>
<reference evidence="1 2" key="1">
    <citation type="submission" date="2023-07" db="EMBL/GenBank/DDBJ databases">
        <title>Genomic Encyclopedia of Type Strains, Phase IV (KMG-IV): sequencing the most valuable type-strain genomes for metagenomic binning, comparative biology and taxonomic classification.</title>
        <authorList>
            <person name="Goeker M."/>
        </authorList>
    </citation>
    <scope>NUCLEOTIDE SEQUENCE [LARGE SCALE GENOMIC DNA]</scope>
    <source>
        <strain evidence="1 2">DSM 22170</strain>
    </source>
</reference>